<feature type="signal peptide" evidence="1">
    <location>
        <begin position="1"/>
        <end position="19"/>
    </location>
</feature>
<evidence type="ECO:0000313" key="2">
    <source>
        <dbReference type="EMBL" id="CAG8517841.1"/>
    </source>
</evidence>
<reference evidence="2 3" key="1">
    <citation type="submission" date="2021-06" db="EMBL/GenBank/DDBJ databases">
        <authorList>
            <person name="Kallberg Y."/>
            <person name="Tangrot J."/>
            <person name="Rosling A."/>
        </authorList>
    </citation>
    <scope>NUCLEOTIDE SEQUENCE [LARGE SCALE GENOMIC DNA]</scope>
    <source>
        <strain evidence="2 3">120-4 pot B 10/14</strain>
    </source>
</reference>
<evidence type="ECO:0000313" key="3">
    <source>
        <dbReference type="Proteomes" id="UP000789901"/>
    </source>
</evidence>
<keyword evidence="1" id="KW-0732">Signal</keyword>
<keyword evidence="3" id="KW-1185">Reference proteome</keyword>
<feature type="chain" id="PRO_5047080179" evidence="1">
    <location>
        <begin position="20"/>
        <end position="56"/>
    </location>
</feature>
<dbReference type="EMBL" id="CAJVQB010001027">
    <property type="protein sequence ID" value="CAG8517841.1"/>
    <property type="molecule type" value="Genomic_DNA"/>
</dbReference>
<dbReference type="Proteomes" id="UP000789901">
    <property type="component" value="Unassembled WGS sequence"/>
</dbReference>
<sequence length="56" mass="6271">MLDIRYSLLLVIAFSSVDSCSSNVMNNSNRRAPVVQLVYKRVIEMFKGSKDADASM</sequence>
<proteinExistence type="predicted"/>
<protein>
    <submittedName>
        <fullName evidence="2">27936_t:CDS:1</fullName>
    </submittedName>
</protein>
<comment type="caution">
    <text evidence="2">The sequence shown here is derived from an EMBL/GenBank/DDBJ whole genome shotgun (WGS) entry which is preliminary data.</text>
</comment>
<name>A0ABM8W3U0_GIGMA</name>
<accession>A0ABM8W3U0</accession>
<evidence type="ECO:0000256" key="1">
    <source>
        <dbReference type="SAM" id="SignalP"/>
    </source>
</evidence>
<organism evidence="2 3">
    <name type="scientific">Gigaspora margarita</name>
    <dbReference type="NCBI Taxonomy" id="4874"/>
    <lineage>
        <taxon>Eukaryota</taxon>
        <taxon>Fungi</taxon>
        <taxon>Fungi incertae sedis</taxon>
        <taxon>Mucoromycota</taxon>
        <taxon>Glomeromycotina</taxon>
        <taxon>Glomeromycetes</taxon>
        <taxon>Diversisporales</taxon>
        <taxon>Gigasporaceae</taxon>
        <taxon>Gigaspora</taxon>
    </lineage>
</organism>
<gene>
    <name evidence="2" type="ORF">GMARGA_LOCUS3003</name>
</gene>